<evidence type="ECO:0000313" key="5">
    <source>
        <dbReference type="Proteomes" id="UP000663760"/>
    </source>
</evidence>
<accession>A0A7I8L9H8</accession>
<keyword evidence="2" id="KW-0812">Transmembrane</keyword>
<protein>
    <submittedName>
        <fullName evidence="4">Uncharacterized protein</fullName>
    </submittedName>
</protein>
<name>A0A7I8L9H8_SPIIN</name>
<feature type="region of interest" description="Disordered" evidence="1">
    <location>
        <begin position="522"/>
        <end position="557"/>
    </location>
</feature>
<dbReference type="AlphaFoldDB" id="A0A7I8L9H8"/>
<reference evidence="4" key="1">
    <citation type="submission" date="2020-02" db="EMBL/GenBank/DDBJ databases">
        <authorList>
            <person name="Scholz U."/>
            <person name="Mascher M."/>
            <person name="Fiebig A."/>
        </authorList>
    </citation>
    <scope>NUCLEOTIDE SEQUENCE</scope>
</reference>
<feature type="compositionally biased region" description="Acidic residues" evidence="1">
    <location>
        <begin position="95"/>
        <end position="105"/>
    </location>
</feature>
<dbReference type="PANTHER" id="PTHR35464:SF1">
    <property type="entry name" value="OS06G0115200 PROTEIN"/>
    <property type="match status" value="1"/>
</dbReference>
<dbReference type="EMBL" id="LR746276">
    <property type="protein sequence ID" value="CAA7406520.1"/>
    <property type="molecule type" value="Genomic_DNA"/>
</dbReference>
<feature type="region of interest" description="Disordered" evidence="1">
    <location>
        <begin position="66"/>
        <end position="107"/>
    </location>
</feature>
<feature type="signal peptide" evidence="3">
    <location>
        <begin position="1"/>
        <end position="29"/>
    </location>
</feature>
<evidence type="ECO:0000256" key="2">
    <source>
        <dbReference type="SAM" id="Phobius"/>
    </source>
</evidence>
<keyword evidence="2" id="KW-0472">Membrane</keyword>
<dbReference type="Proteomes" id="UP000663760">
    <property type="component" value="Chromosome 13"/>
</dbReference>
<feature type="transmembrane region" description="Helical" evidence="2">
    <location>
        <begin position="486"/>
        <end position="508"/>
    </location>
</feature>
<keyword evidence="3" id="KW-0732">Signal</keyword>
<evidence type="ECO:0000256" key="3">
    <source>
        <dbReference type="SAM" id="SignalP"/>
    </source>
</evidence>
<keyword evidence="2" id="KW-1133">Transmembrane helix</keyword>
<feature type="region of interest" description="Disordered" evidence="1">
    <location>
        <begin position="572"/>
        <end position="624"/>
    </location>
</feature>
<feature type="compositionally biased region" description="Basic and acidic residues" evidence="1">
    <location>
        <begin position="530"/>
        <end position="541"/>
    </location>
</feature>
<dbReference type="InterPro" id="IPR045288">
    <property type="entry name" value="At1g75140-like"/>
</dbReference>
<gene>
    <name evidence="4" type="ORF">SI8410_13017198</name>
</gene>
<dbReference type="OrthoDB" id="2018951at2759"/>
<dbReference type="PANTHER" id="PTHR35464">
    <property type="entry name" value="OS06G0115200 PROTEIN"/>
    <property type="match status" value="1"/>
</dbReference>
<organism evidence="4 5">
    <name type="scientific">Spirodela intermedia</name>
    <name type="common">Intermediate duckweed</name>
    <dbReference type="NCBI Taxonomy" id="51605"/>
    <lineage>
        <taxon>Eukaryota</taxon>
        <taxon>Viridiplantae</taxon>
        <taxon>Streptophyta</taxon>
        <taxon>Embryophyta</taxon>
        <taxon>Tracheophyta</taxon>
        <taxon>Spermatophyta</taxon>
        <taxon>Magnoliopsida</taxon>
        <taxon>Liliopsida</taxon>
        <taxon>Araceae</taxon>
        <taxon>Lemnoideae</taxon>
        <taxon>Spirodela</taxon>
    </lineage>
</organism>
<proteinExistence type="predicted"/>
<evidence type="ECO:0000313" key="4">
    <source>
        <dbReference type="EMBL" id="CAA7406520.1"/>
    </source>
</evidence>
<keyword evidence="5" id="KW-1185">Reference proteome</keyword>
<feature type="chain" id="PRO_5029677982" evidence="3">
    <location>
        <begin position="30"/>
        <end position="624"/>
    </location>
</feature>
<evidence type="ECO:0000256" key="1">
    <source>
        <dbReference type="SAM" id="MobiDB-lite"/>
    </source>
</evidence>
<sequence length="624" mass="66188">MAPEAEAERVGGGVVLVLLLLLLCNSAGGETDSGGTAPSLLDLQEAQLARLESLAESLSQSVSRLESALSERSRPPAVDGGTAIGGSTPAFTADGGEEGTADDGALEPQSGVTVTKYKPSWPERFHFAAAARLQSAATCAIVLPYEDYEGLSKYFAVGDAHGRAYVFSSAGDVLLELPIPPSEAPVTAMLAYASSRRNESLLFIGHGDGSIVAHRLGESTGAGGAAAGDEWVTLTVGSSRPFLRGGNQEAHPILSLGVYAAGRVKYVVASDGGGRIRVFTENGTLYGTAAASSRPLAFARQRLLFLTETGAGSLDLRTMTVRETDCEGLNGTRAASYAFDVSERSKAYGFTGGGLLVQVVLLGDAASFKCRVRTTRKVEMEGPVAMQSIRGYLLAVNHEKVFVFNVSSHHYGRTGAPRPLFSASLQEIKSLFLRPRSGGTNDLPAAPPGKPLIAGDREKLLILGLGGGYVGIYRSNFPAYKSESNAVLWSSPVLVFLLFLIGIWHFYVKKKDVLGWTQEDFNHTSLPSGADREREREREISFGDGSVGGGEIRGGPAIRPMYVSPPSRYAGGSAVPFRPGPGDPGFRGPSDLKYRAQRMEPPGFPKRRDPMATNTQTIAEDHID</sequence>